<protein>
    <recommendedName>
        <fullName evidence="4">Lipoprotein</fullName>
    </recommendedName>
</protein>
<evidence type="ECO:0008006" key="4">
    <source>
        <dbReference type="Google" id="ProtNLM"/>
    </source>
</evidence>
<feature type="chain" id="PRO_5047107274" description="Lipoprotein" evidence="1">
    <location>
        <begin position="20"/>
        <end position="230"/>
    </location>
</feature>
<dbReference type="EMBL" id="JBHSKT010000012">
    <property type="protein sequence ID" value="MFC5272149.1"/>
    <property type="molecule type" value="Genomic_DNA"/>
</dbReference>
<feature type="signal peptide" evidence="1">
    <location>
        <begin position="1"/>
        <end position="19"/>
    </location>
</feature>
<proteinExistence type="predicted"/>
<evidence type="ECO:0000313" key="3">
    <source>
        <dbReference type="Proteomes" id="UP001596161"/>
    </source>
</evidence>
<keyword evidence="3" id="KW-1185">Reference proteome</keyword>
<evidence type="ECO:0000256" key="1">
    <source>
        <dbReference type="SAM" id="SignalP"/>
    </source>
</evidence>
<organism evidence="2 3">
    <name type="scientific">Adhaeribacter terreus</name>
    <dbReference type="NCBI Taxonomy" id="529703"/>
    <lineage>
        <taxon>Bacteria</taxon>
        <taxon>Pseudomonadati</taxon>
        <taxon>Bacteroidota</taxon>
        <taxon>Cytophagia</taxon>
        <taxon>Cytophagales</taxon>
        <taxon>Hymenobacteraceae</taxon>
        <taxon>Adhaeribacter</taxon>
    </lineage>
</organism>
<dbReference type="Proteomes" id="UP001596161">
    <property type="component" value="Unassembled WGS sequence"/>
</dbReference>
<gene>
    <name evidence="2" type="ORF">ACFPIB_16150</name>
</gene>
<dbReference type="RefSeq" id="WP_378018507.1">
    <property type="nucleotide sequence ID" value="NZ_JBHSKT010000012.1"/>
</dbReference>
<accession>A0ABW0EGY0</accession>
<reference evidence="3" key="1">
    <citation type="journal article" date="2019" name="Int. J. Syst. Evol. Microbiol.">
        <title>The Global Catalogue of Microorganisms (GCM) 10K type strain sequencing project: providing services to taxonomists for standard genome sequencing and annotation.</title>
        <authorList>
            <consortium name="The Broad Institute Genomics Platform"/>
            <consortium name="The Broad Institute Genome Sequencing Center for Infectious Disease"/>
            <person name="Wu L."/>
            <person name="Ma J."/>
        </authorList>
    </citation>
    <scope>NUCLEOTIDE SEQUENCE [LARGE SCALE GENOMIC DNA]</scope>
    <source>
        <strain evidence="3">KACC 12602</strain>
    </source>
</reference>
<comment type="caution">
    <text evidence="2">The sequence shown here is derived from an EMBL/GenBank/DDBJ whole genome shotgun (WGS) entry which is preliminary data.</text>
</comment>
<sequence length="230" mass="26021">MLRLSLCLLLVLCFSCTSDKVGNESSKTVLEEKQSSRINTRDIQKERLFSDFIKKFKPVELPFIYRLSSNDSVRVDFSKLAKLNAHSTDTLFLKAEYLDEIFCYGILPSTSNFYALIYLFPADDFYPVLVTYSKQGEVISQEPLTIKGCTSDCGLTYCSQTGLIDKNFQISSVDTIRYDFNCDDNGNLVNEGLLMVDSNKGKVNIDGKINMGKVNNYKKPFISDKPLPKI</sequence>
<evidence type="ECO:0000313" key="2">
    <source>
        <dbReference type="EMBL" id="MFC5272149.1"/>
    </source>
</evidence>
<keyword evidence="1" id="KW-0732">Signal</keyword>
<name>A0ABW0EGY0_9BACT</name>